<dbReference type="VEuPathDB" id="FungiDB:RhiirFUN_020361"/>
<sequence length="313" mass="36810">MPNIVPQCDRLMIEIRTDFRNFVYLGEKLPDIKMSTSITSQTNVQYTSSISSSKSRLPISILPEDPEEKQKHIIGLVLEQFPYLSLSDSDERDDRFNLNSSVICPICNRDHKETICKNIKGEWSSGEYCRERTYRLKCWNDLRGWNPNSECEISIEAKFRVMHMKFTAPNFTQNRTTARQAQVQNTSVKTNQNPSLEGNNSMDSTNKNQTQVDDLSYYSPDDDFSDSEESKALTVKHRILSLKRMYEEIHEFPDPKYIFDLKTKGLTTPKKFVAWWNKKHPDFQITVDSIWEWNYRKDEDSFRYNLKWGEYGD</sequence>
<protein>
    <submittedName>
        <fullName evidence="2">Uncharacterized protein</fullName>
    </submittedName>
</protein>
<dbReference type="VEuPathDB" id="FungiDB:RhiirFUN_020360"/>
<comment type="caution">
    <text evidence="2">The sequence shown here is derived from an EMBL/GenBank/DDBJ whole genome shotgun (WGS) entry which is preliminary data.</text>
</comment>
<feature type="region of interest" description="Disordered" evidence="1">
    <location>
        <begin position="172"/>
        <end position="208"/>
    </location>
</feature>
<proteinExistence type="predicted"/>
<name>A0A915ZDD5_9GLOM</name>
<reference evidence="2" key="1">
    <citation type="submission" date="2020-05" db="EMBL/GenBank/DDBJ databases">
        <authorList>
            <person name="Rincon C."/>
            <person name="Sanders R I."/>
            <person name="Robbins C."/>
            <person name="Chaturvedi A."/>
        </authorList>
    </citation>
    <scope>NUCLEOTIDE SEQUENCE</scope>
    <source>
        <strain evidence="2">CHB12</strain>
    </source>
</reference>
<evidence type="ECO:0000256" key="1">
    <source>
        <dbReference type="SAM" id="MobiDB-lite"/>
    </source>
</evidence>
<dbReference type="AlphaFoldDB" id="A0A915ZDD5"/>
<evidence type="ECO:0000313" key="3">
    <source>
        <dbReference type="Proteomes" id="UP000684084"/>
    </source>
</evidence>
<accession>A0A915ZDD5</accession>
<gene>
    <name evidence="2" type="ORF">CHRIB12_LOCUS13594</name>
</gene>
<dbReference type="EMBL" id="CAGKOT010000031">
    <property type="protein sequence ID" value="CAB5372561.1"/>
    <property type="molecule type" value="Genomic_DNA"/>
</dbReference>
<organism evidence="2 3">
    <name type="scientific">Rhizophagus irregularis</name>
    <dbReference type="NCBI Taxonomy" id="588596"/>
    <lineage>
        <taxon>Eukaryota</taxon>
        <taxon>Fungi</taxon>
        <taxon>Fungi incertae sedis</taxon>
        <taxon>Mucoromycota</taxon>
        <taxon>Glomeromycotina</taxon>
        <taxon>Glomeromycetes</taxon>
        <taxon>Glomerales</taxon>
        <taxon>Glomeraceae</taxon>
        <taxon>Rhizophagus</taxon>
    </lineage>
</organism>
<dbReference type="OrthoDB" id="2404761at2759"/>
<dbReference type="Proteomes" id="UP000684084">
    <property type="component" value="Unassembled WGS sequence"/>
</dbReference>
<evidence type="ECO:0000313" key="2">
    <source>
        <dbReference type="EMBL" id="CAB5372561.1"/>
    </source>
</evidence>